<reference evidence="2" key="2">
    <citation type="submission" date="2013-10" db="EMBL/GenBank/DDBJ databases">
        <authorList>
            <person name="Aslett M."/>
        </authorList>
    </citation>
    <scope>NUCLEOTIDE SEQUENCE [LARGE SCALE GENOMIC DNA]</scope>
    <source>
        <strain evidence="2">Weybridge</strain>
    </source>
</reference>
<proteinExistence type="predicted"/>
<feature type="region of interest" description="Disordered" evidence="1">
    <location>
        <begin position="122"/>
        <end position="145"/>
    </location>
</feature>
<feature type="compositionally biased region" description="Basic and acidic residues" evidence="1">
    <location>
        <begin position="480"/>
        <end position="492"/>
    </location>
</feature>
<protein>
    <recommendedName>
        <fullName evidence="4">Proteophosphoglycan 5, related</fullName>
    </recommendedName>
</protein>
<dbReference type="OMA" id="REDASHH"/>
<evidence type="ECO:0000313" key="2">
    <source>
        <dbReference type="EMBL" id="CDJ61918.1"/>
    </source>
</evidence>
<name>U6MFT3_EIMMA</name>
<evidence type="ECO:0008006" key="4">
    <source>
        <dbReference type="Google" id="ProtNLM"/>
    </source>
</evidence>
<dbReference type="GeneID" id="25338625"/>
<feature type="region of interest" description="Disordered" evidence="1">
    <location>
        <begin position="710"/>
        <end position="742"/>
    </location>
</feature>
<dbReference type="RefSeq" id="XP_013338568.1">
    <property type="nucleotide sequence ID" value="XM_013483114.1"/>
</dbReference>
<feature type="region of interest" description="Disordered" evidence="1">
    <location>
        <begin position="480"/>
        <end position="503"/>
    </location>
</feature>
<feature type="compositionally biased region" description="Basic and acidic residues" evidence="1">
    <location>
        <begin position="131"/>
        <end position="142"/>
    </location>
</feature>
<evidence type="ECO:0000256" key="1">
    <source>
        <dbReference type="SAM" id="MobiDB-lite"/>
    </source>
</evidence>
<dbReference type="AlphaFoldDB" id="U6MFT3"/>
<gene>
    <name evidence="2" type="ORF">EMWEY_00046390</name>
</gene>
<reference evidence="2" key="1">
    <citation type="submission" date="2013-10" db="EMBL/GenBank/DDBJ databases">
        <title>Genomic analysis of the causative agents of coccidiosis in chickens.</title>
        <authorList>
            <person name="Reid A.J."/>
            <person name="Blake D."/>
            <person name="Billington K."/>
            <person name="Browne H."/>
            <person name="Dunn M."/>
            <person name="Hung S."/>
            <person name="Kawahara F."/>
            <person name="Miranda-Saavedra D."/>
            <person name="Mourier T."/>
            <person name="Nagra H."/>
            <person name="Otto T.D."/>
            <person name="Rawlings N."/>
            <person name="Sanchez A."/>
            <person name="Sanders M."/>
            <person name="Subramaniam C."/>
            <person name="Tay Y."/>
            <person name="Dear P."/>
            <person name="Doerig C."/>
            <person name="Gruber A."/>
            <person name="Parkinson J."/>
            <person name="Shirley M."/>
            <person name="Wan K.L."/>
            <person name="Berriman M."/>
            <person name="Tomley F."/>
            <person name="Pain A."/>
        </authorList>
    </citation>
    <scope>NUCLEOTIDE SEQUENCE [LARGE SCALE GENOMIC DNA]</scope>
    <source>
        <strain evidence="2">Weybridge</strain>
    </source>
</reference>
<dbReference type="Proteomes" id="UP000030763">
    <property type="component" value="Unassembled WGS sequence"/>
</dbReference>
<dbReference type="EMBL" id="HG722282">
    <property type="protein sequence ID" value="CDJ61918.1"/>
    <property type="molecule type" value="Genomic_DNA"/>
</dbReference>
<keyword evidence="3" id="KW-1185">Reference proteome</keyword>
<dbReference type="VEuPathDB" id="ToxoDB:EMWEY_00046390"/>
<accession>U6MFT3</accession>
<evidence type="ECO:0000313" key="3">
    <source>
        <dbReference type="Proteomes" id="UP000030763"/>
    </source>
</evidence>
<organism evidence="2 3">
    <name type="scientific">Eimeria maxima</name>
    <name type="common">Coccidian parasite</name>
    <dbReference type="NCBI Taxonomy" id="5804"/>
    <lineage>
        <taxon>Eukaryota</taxon>
        <taxon>Sar</taxon>
        <taxon>Alveolata</taxon>
        <taxon>Apicomplexa</taxon>
        <taxon>Conoidasida</taxon>
        <taxon>Coccidia</taxon>
        <taxon>Eucoccidiorida</taxon>
        <taxon>Eimeriorina</taxon>
        <taxon>Eimeriidae</taxon>
        <taxon>Eimeria</taxon>
    </lineage>
</organism>
<dbReference type="OrthoDB" id="348171at2759"/>
<sequence>MCPAQPAKLRCFSSPGSRIPASPAVPQLTHCSQDEASASPFRRSIGARNRTFSAGPKESNVQAQACHSAAIAENQHRNTCITAFEGSRKTIHAEGGAAGACRCLEAVTCACNRKEAFFPREYQNPQSRLPSTEHEGLEKGHQTEQNTNENTVAPMLGNDSFSQPSSAFLGGPTQEDACPTECAKSATLSTDTFSREKDSISRSTLAKMEDQQECKNVHEIQVHYDDLLRPIHRANVCTAATSVPVEEFQQQPVDSEVGSFPVCTSSSGCPLPSLASSELLYLLQQSIRSAKSAAVAMANYSSCLSNMLETEAQTITGDSTTDLLVPGHHERGNASEIDSSCLVTPANSRLPPPSGFPVLTTRSQRTCHSPHNCIHTVVPGVVTVAVSSPQIRRCFHSERESTSPLQPYSLHAYAASKTTCNNQSLADLAGMEDLKLACPSSPPSTVIPCPVTQRRTARSAVSIPVVKSNEDTTVTMKNERPHRDETREDASHHLGVSSTSNVEERCKAKTEFPQDSKAASCAEKLPELRIFTVIQDTKDLQRREVEESILHTHKVASKYQSQPLPGSVVATPSATLLSSPHENSDNKLTACTSAGRSLTSRFLAHIRQGIRLTRRRHRSTSTTRIHGARPLREASTNPGGAGCGGEKGLHTFRESCVRLQAQSAGTKEDSAAHDAPAEFRPFTYDSRETAGVHLAVPTMKMVSQLAANAEEAGHTTNGSELCPAGLKRHSSQRAASQDHAPRDSVKEALLLDAPVFSVSASHSCLPPTDAWSNSYSRDPTPLSGYLMANSRGSFPSTQLATYPKAVRSCFSQQQEVPNNVHSGAATISSTLEDSNNWRETANTLNKDYCQFSVHDAKGCLDTPRTITASLDVIANRRIAKGGSCIHQSGRLLEKAELQKWQDLLELNNIIQRGAR</sequence>